<dbReference type="RefSeq" id="WP_163204475.1">
    <property type="nucleotide sequence ID" value="NZ_JAAGWG010000011.1"/>
</dbReference>
<dbReference type="AlphaFoldDB" id="A0A6L9W1S9"/>
<sequence length="67" mass="6876">MTSTTGAQPSVAGLFGAPDWSFLARLRAMSASTAAVVSRSLASARAYDGAQGTAARRAVLREFAGTR</sequence>
<name>A0A6L9W1S9_9ACTN</name>
<dbReference type="EMBL" id="JAAGWG010000011">
    <property type="protein sequence ID" value="NEK85945.1"/>
    <property type="molecule type" value="Genomic_DNA"/>
</dbReference>
<gene>
    <name evidence="1" type="ORF">GCU60_09245</name>
</gene>
<accession>A0A6L9W1S9</accession>
<evidence type="ECO:0000313" key="1">
    <source>
        <dbReference type="EMBL" id="NEK85945.1"/>
    </source>
</evidence>
<protein>
    <submittedName>
        <fullName evidence="1">Uncharacterized protein</fullName>
    </submittedName>
</protein>
<dbReference type="Proteomes" id="UP000479241">
    <property type="component" value="Unassembled WGS sequence"/>
</dbReference>
<organism evidence="1 2">
    <name type="scientific">Blastococcus saxobsidens</name>
    <dbReference type="NCBI Taxonomy" id="138336"/>
    <lineage>
        <taxon>Bacteria</taxon>
        <taxon>Bacillati</taxon>
        <taxon>Actinomycetota</taxon>
        <taxon>Actinomycetes</taxon>
        <taxon>Geodermatophilales</taxon>
        <taxon>Geodermatophilaceae</taxon>
        <taxon>Blastococcus</taxon>
    </lineage>
</organism>
<proteinExistence type="predicted"/>
<reference evidence="1 2" key="1">
    <citation type="submission" date="2019-12" db="EMBL/GenBank/DDBJ databases">
        <title>the WGS of Blastococcus saxobsidens 67B17.</title>
        <authorList>
            <person name="Jiang Z."/>
        </authorList>
    </citation>
    <scope>NUCLEOTIDE SEQUENCE [LARGE SCALE GENOMIC DNA]</scope>
    <source>
        <strain evidence="1 2">67B17</strain>
    </source>
</reference>
<comment type="caution">
    <text evidence="1">The sequence shown here is derived from an EMBL/GenBank/DDBJ whole genome shotgun (WGS) entry which is preliminary data.</text>
</comment>
<evidence type="ECO:0000313" key="2">
    <source>
        <dbReference type="Proteomes" id="UP000479241"/>
    </source>
</evidence>